<dbReference type="Proteomes" id="UP000305401">
    <property type="component" value="Unassembled WGS sequence"/>
</dbReference>
<gene>
    <name evidence="1" type="ORF">E5990_00485</name>
</gene>
<reference evidence="1" key="1">
    <citation type="submission" date="2019-04" db="EMBL/GenBank/DDBJ databases">
        <title>Microbes associate with the intestines of laboratory mice.</title>
        <authorList>
            <person name="Navarre W."/>
            <person name="Wong E."/>
            <person name="Huang K.C."/>
            <person name="Tropini C."/>
            <person name="Ng K."/>
            <person name="Yu B."/>
        </authorList>
    </citation>
    <scope>NUCLEOTIDE SEQUENCE</scope>
    <source>
        <strain evidence="1">NM86_A22</strain>
    </source>
</reference>
<protein>
    <submittedName>
        <fullName evidence="1">Bifunctional UDP-N-acetylmuramoyl-tripeptide:D-alanyl-D-alanine ligase/alanine racemase</fullName>
    </submittedName>
</protein>
<dbReference type="EMBL" id="SSTG01000002">
    <property type="protein sequence ID" value="THG55317.1"/>
    <property type="molecule type" value="Genomic_DNA"/>
</dbReference>
<evidence type="ECO:0000313" key="1">
    <source>
        <dbReference type="EMBL" id="THG55317.1"/>
    </source>
</evidence>
<name>A0AC61S932_9BACT</name>
<keyword evidence="2" id="KW-1185">Reference proteome</keyword>
<proteinExistence type="predicted"/>
<evidence type="ECO:0000313" key="2">
    <source>
        <dbReference type="Proteomes" id="UP000305401"/>
    </source>
</evidence>
<sequence length="824" mass="90982">MTYTLSEIAAMLGVAAPDAPERHISVLLTDSRSLTNPSETLFFALRTPQNDGHRFVEGLYKSGVRAFVVDKELNGDILSKMSEAVIFTVGNTLDSLQKLASMHRRRFKKPVVGITGSRGKTIVKEWLGYVMMPQLNVVRSPRSFNSQIGVPLSLWNLDNECQVAVFEAGISKFGEMGTLQEIICPQIGIFTNIGDEHDAGFDSIEQKCREKMLLFQECEDLVYCADNTLISGIAVDSVEKGVIKSWTINGNSSAWLQLSVEHLQPGETTIRYEYEGVCRSVTIKYTRKEDIENACHVLAASLVLGIEHDIIARRMSTLPQIDTRLSVIEGVNSCMIITDVGPVADSVWMSTSLDFMCRRKTPDVTLTVILVNPEIVIDSNLKKILVRRGVSRLIITGDRPSEPVCGDGFPELKVEQYVSLQQMLAEVSQSDFDHELILIESSDSLCAESVLEMLEARRHETVLEVNLDALVGNFNLMRSLVKPTTGVVAMVKAGGYGAGSYELAKTLQAQGASYLAVAVADEGVELRNRGITMPIMVLNPKVTNYRTLFRYGLEPEIYSFDILDQIICQAERQGMNGFPIHIKIDSGMHRLGFLLEDMPRLVSTLQKHKAVSPCSVFSHLAAADCPDMDSYTALQFDYFDSCCKQLQAGFGHHIMRHILNSVGIARFPDHQFDMVRLGICLYGISPLELPQLAGLKPVSTLRTVIISIKTWNDGTTIGYGRRGVVAKESRIATLPIGYADGLNRHLGCGRGAVFINGCRCPIVGSICMDVCMVDVTGCECEVGDAVEIFGRNITADEVAGLLDTIPYEVLTSVSQRVKRVYYRE</sequence>
<comment type="caution">
    <text evidence="1">The sequence shown here is derived from an EMBL/GenBank/DDBJ whole genome shotgun (WGS) entry which is preliminary data.</text>
</comment>
<keyword evidence="1" id="KW-0436">Ligase</keyword>
<accession>A0AC61S932</accession>
<organism evidence="1 2">
    <name type="scientific">Muribaculum caecicola</name>
    <dbReference type="NCBI Taxonomy" id="3038144"/>
    <lineage>
        <taxon>Bacteria</taxon>
        <taxon>Pseudomonadati</taxon>
        <taxon>Bacteroidota</taxon>
        <taxon>Bacteroidia</taxon>
        <taxon>Bacteroidales</taxon>
        <taxon>Muribaculaceae</taxon>
        <taxon>Muribaculum</taxon>
    </lineage>
</organism>